<evidence type="ECO:0000256" key="1">
    <source>
        <dbReference type="SAM" id="MobiDB-lite"/>
    </source>
</evidence>
<keyword evidence="2" id="KW-0472">Membrane</keyword>
<dbReference type="PANTHER" id="PTHR39614:SF2">
    <property type="entry name" value="INTEGRAL MEMBRANE PROTEIN"/>
    <property type="match status" value="1"/>
</dbReference>
<evidence type="ECO:0000256" key="2">
    <source>
        <dbReference type="SAM" id="Phobius"/>
    </source>
</evidence>
<proteinExistence type="predicted"/>
<feature type="transmembrane region" description="Helical" evidence="2">
    <location>
        <begin position="61"/>
        <end position="81"/>
    </location>
</feature>
<dbReference type="EMBL" id="ML978189">
    <property type="protein sequence ID" value="KAF2030532.1"/>
    <property type="molecule type" value="Genomic_DNA"/>
</dbReference>
<feature type="transmembrane region" description="Helical" evidence="2">
    <location>
        <begin position="179"/>
        <end position="204"/>
    </location>
</feature>
<keyword evidence="5" id="KW-1185">Reference proteome</keyword>
<dbReference type="OrthoDB" id="3897607at2759"/>
<evidence type="ECO:0000313" key="4">
    <source>
        <dbReference type="EMBL" id="KAF2030532.1"/>
    </source>
</evidence>
<evidence type="ECO:0000259" key="3">
    <source>
        <dbReference type="Pfam" id="PF20684"/>
    </source>
</evidence>
<dbReference type="PANTHER" id="PTHR39614">
    <property type="entry name" value="INTEGRAL MEMBRANE PROTEIN"/>
    <property type="match status" value="1"/>
</dbReference>
<protein>
    <recommendedName>
        <fullName evidence="3">Rhodopsin domain-containing protein</fullName>
    </recommendedName>
</protein>
<evidence type="ECO:0000313" key="5">
    <source>
        <dbReference type="Proteomes" id="UP000799777"/>
    </source>
</evidence>
<name>A0A9P4HBV9_9PLEO</name>
<keyword evidence="2" id="KW-0812">Transmembrane</keyword>
<sequence length="322" mass="35946">MAKCNSTEQHVNALITSQNHGTILVMVAWFLACLLALCTATRVISRCRSQRLHYLPLSDDAIVLAASLCGLGATIVITTAVDSGLGRKQCYLTSTDLDQVQVKVFISTILFVLTLSISKCSMLLFLHQVTGTAFQRVGVMIIGFVVLVWTLAVMTGIVFDCEMPRPWEIWTGRCIPMLLFWITATVADIVIDTMLILLSAHMVWTLQLDYHQKTLAGFLFSLRLFPQIIREPLHSIQRSMSTPPSPAASRNSLHPTEDILLPEILMPTRFAKAPPRPPPPKDDERPDLSMFTKTTILREPPAVTRLGSVRERPWGRVGRDRV</sequence>
<feature type="transmembrane region" description="Helical" evidence="2">
    <location>
        <begin position="137"/>
        <end position="159"/>
    </location>
</feature>
<feature type="transmembrane region" description="Helical" evidence="2">
    <location>
        <begin position="101"/>
        <end position="125"/>
    </location>
</feature>
<organism evidence="4 5">
    <name type="scientific">Setomelanomma holmii</name>
    <dbReference type="NCBI Taxonomy" id="210430"/>
    <lineage>
        <taxon>Eukaryota</taxon>
        <taxon>Fungi</taxon>
        <taxon>Dikarya</taxon>
        <taxon>Ascomycota</taxon>
        <taxon>Pezizomycotina</taxon>
        <taxon>Dothideomycetes</taxon>
        <taxon>Pleosporomycetidae</taxon>
        <taxon>Pleosporales</taxon>
        <taxon>Pleosporineae</taxon>
        <taxon>Phaeosphaeriaceae</taxon>
        <taxon>Setomelanomma</taxon>
    </lineage>
</organism>
<dbReference type="Proteomes" id="UP000799777">
    <property type="component" value="Unassembled WGS sequence"/>
</dbReference>
<feature type="transmembrane region" description="Helical" evidence="2">
    <location>
        <begin position="20"/>
        <end position="40"/>
    </location>
</feature>
<gene>
    <name evidence="4" type="ORF">EK21DRAFT_65402</name>
</gene>
<feature type="domain" description="Rhodopsin" evidence="3">
    <location>
        <begin position="42"/>
        <end position="227"/>
    </location>
</feature>
<comment type="caution">
    <text evidence="4">The sequence shown here is derived from an EMBL/GenBank/DDBJ whole genome shotgun (WGS) entry which is preliminary data.</text>
</comment>
<keyword evidence="2" id="KW-1133">Transmembrane helix</keyword>
<reference evidence="4" key="1">
    <citation type="journal article" date="2020" name="Stud. Mycol.">
        <title>101 Dothideomycetes genomes: a test case for predicting lifestyles and emergence of pathogens.</title>
        <authorList>
            <person name="Haridas S."/>
            <person name="Albert R."/>
            <person name="Binder M."/>
            <person name="Bloem J."/>
            <person name="Labutti K."/>
            <person name="Salamov A."/>
            <person name="Andreopoulos B."/>
            <person name="Baker S."/>
            <person name="Barry K."/>
            <person name="Bills G."/>
            <person name="Bluhm B."/>
            <person name="Cannon C."/>
            <person name="Castanera R."/>
            <person name="Culley D."/>
            <person name="Daum C."/>
            <person name="Ezra D."/>
            <person name="Gonzalez J."/>
            <person name="Henrissat B."/>
            <person name="Kuo A."/>
            <person name="Liang C."/>
            <person name="Lipzen A."/>
            <person name="Lutzoni F."/>
            <person name="Magnuson J."/>
            <person name="Mondo S."/>
            <person name="Nolan M."/>
            <person name="Ohm R."/>
            <person name="Pangilinan J."/>
            <person name="Park H.-J."/>
            <person name="Ramirez L."/>
            <person name="Alfaro M."/>
            <person name="Sun H."/>
            <person name="Tritt A."/>
            <person name="Yoshinaga Y."/>
            <person name="Zwiers L.-H."/>
            <person name="Turgeon B."/>
            <person name="Goodwin S."/>
            <person name="Spatafora J."/>
            <person name="Crous P."/>
            <person name="Grigoriev I."/>
        </authorList>
    </citation>
    <scope>NUCLEOTIDE SEQUENCE</scope>
    <source>
        <strain evidence="4">CBS 110217</strain>
    </source>
</reference>
<dbReference type="AlphaFoldDB" id="A0A9P4HBV9"/>
<feature type="region of interest" description="Disordered" evidence="1">
    <location>
        <begin position="269"/>
        <end position="294"/>
    </location>
</feature>
<dbReference type="Pfam" id="PF20684">
    <property type="entry name" value="Fung_rhodopsin"/>
    <property type="match status" value="1"/>
</dbReference>
<dbReference type="PROSITE" id="PS51257">
    <property type="entry name" value="PROKAR_LIPOPROTEIN"/>
    <property type="match status" value="1"/>
</dbReference>
<dbReference type="InterPro" id="IPR049326">
    <property type="entry name" value="Rhodopsin_dom_fungi"/>
</dbReference>
<accession>A0A9P4HBV9</accession>